<dbReference type="GO" id="GO:0003700">
    <property type="term" value="F:DNA-binding transcription factor activity"/>
    <property type="evidence" value="ECO:0007669"/>
    <property type="project" value="InterPro"/>
</dbReference>
<dbReference type="Proteomes" id="UP000199317">
    <property type="component" value="Unassembled WGS sequence"/>
</dbReference>
<protein>
    <submittedName>
        <fullName evidence="5">DNA-binding transcriptional regulator, MerR family</fullName>
    </submittedName>
</protein>
<evidence type="ECO:0000259" key="4">
    <source>
        <dbReference type="PROSITE" id="PS50937"/>
    </source>
</evidence>
<keyword evidence="3" id="KW-0804">Transcription</keyword>
<dbReference type="Pfam" id="PF13411">
    <property type="entry name" value="MerR_1"/>
    <property type="match status" value="1"/>
</dbReference>
<dbReference type="InterPro" id="IPR009061">
    <property type="entry name" value="DNA-bd_dom_put_sf"/>
</dbReference>
<dbReference type="AlphaFoldDB" id="A0A1H0L0X3"/>
<keyword evidence="2 5" id="KW-0238">DNA-binding</keyword>
<dbReference type="Gene3D" id="1.10.1660.10">
    <property type="match status" value="1"/>
</dbReference>
<evidence type="ECO:0000256" key="2">
    <source>
        <dbReference type="ARBA" id="ARBA00023125"/>
    </source>
</evidence>
<dbReference type="EMBL" id="FNJL01000002">
    <property type="protein sequence ID" value="SDO61857.1"/>
    <property type="molecule type" value="Genomic_DNA"/>
</dbReference>
<name>A0A1H0L0X3_9BURK</name>
<keyword evidence="1" id="KW-0805">Transcription regulation</keyword>
<dbReference type="InterPro" id="IPR047057">
    <property type="entry name" value="MerR_fam"/>
</dbReference>
<dbReference type="GO" id="GO:0003677">
    <property type="term" value="F:DNA binding"/>
    <property type="evidence" value="ECO:0007669"/>
    <property type="project" value="UniProtKB-KW"/>
</dbReference>
<dbReference type="PROSITE" id="PS50937">
    <property type="entry name" value="HTH_MERR_2"/>
    <property type="match status" value="1"/>
</dbReference>
<dbReference type="PRINTS" id="PR00040">
    <property type="entry name" value="HTHMERR"/>
</dbReference>
<dbReference type="SUPFAM" id="SSF46955">
    <property type="entry name" value="Putative DNA-binding domain"/>
    <property type="match status" value="1"/>
</dbReference>
<dbReference type="SMART" id="SM00422">
    <property type="entry name" value="HTH_MERR"/>
    <property type="match status" value="1"/>
</dbReference>
<dbReference type="RefSeq" id="WP_092831969.1">
    <property type="nucleotide sequence ID" value="NZ_CP028290.1"/>
</dbReference>
<dbReference type="OrthoDB" id="9808480at2"/>
<feature type="domain" description="HTH merR-type" evidence="4">
    <location>
        <begin position="1"/>
        <end position="68"/>
    </location>
</feature>
<evidence type="ECO:0000256" key="1">
    <source>
        <dbReference type="ARBA" id="ARBA00023015"/>
    </source>
</evidence>
<reference evidence="6" key="1">
    <citation type="submission" date="2016-10" db="EMBL/GenBank/DDBJ databases">
        <authorList>
            <person name="Varghese N."/>
            <person name="Submissions S."/>
        </authorList>
    </citation>
    <scope>NUCLEOTIDE SEQUENCE [LARGE SCALE GENOMIC DNA]</scope>
    <source>
        <strain evidence="6">DSM 17101</strain>
    </source>
</reference>
<gene>
    <name evidence="5" type="ORF">SAMN04489708_10218</name>
</gene>
<proteinExistence type="predicted"/>
<evidence type="ECO:0000313" key="6">
    <source>
        <dbReference type="Proteomes" id="UP000199317"/>
    </source>
</evidence>
<evidence type="ECO:0000313" key="5">
    <source>
        <dbReference type="EMBL" id="SDO61857.1"/>
    </source>
</evidence>
<keyword evidence="6" id="KW-1185">Reference proteome</keyword>
<dbReference type="InterPro" id="IPR000551">
    <property type="entry name" value="MerR-type_HTH_dom"/>
</dbReference>
<accession>A0A1H0L0X3</accession>
<evidence type="ECO:0000256" key="3">
    <source>
        <dbReference type="ARBA" id="ARBA00023163"/>
    </source>
</evidence>
<sequence length="117" mass="12964">MRIGELAELSGLSREALRFYEQRGLIRARRQDNGYRDYPPEAVMLVQYIRTAQQLGFTLAEIGERLPQLWDAPDPAPALAAVLVHKLSEIDARIAALTELRAVLAGRIALACPLEPG</sequence>
<dbReference type="PANTHER" id="PTHR30204:SF94">
    <property type="entry name" value="HEAVY METAL-DEPENDENT TRANSCRIPTIONAL REGULATOR HI_0293-RELATED"/>
    <property type="match status" value="1"/>
</dbReference>
<organism evidence="5 6">
    <name type="scientific">Paracidovorax cattleyae</name>
    <dbReference type="NCBI Taxonomy" id="80868"/>
    <lineage>
        <taxon>Bacteria</taxon>
        <taxon>Pseudomonadati</taxon>
        <taxon>Pseudomonadota</taxon>
        <taxon>Betaproteobacteria</taxon>
        <taxon>Burkholderiales</taxon>
        <taxon>Comamonadaceae</taxon>
        <taxon>Paracidovorax</taxon>
    </lineage>
</organism>
<dbReference type="PANTHER" id="PTHR30204">
    <property type="entry name" value="REDOX-CYCLING DRUG-SENSING TRANSCRIPTIONAL ACTIVATOR SOXR"/>
    <property type="match status" value="1"/>
</dbReference>
<dbReference type="PROSITE" id="PS00552">
    <property type="entry name" value="HTH_MERR_1"/>
    <property type="match status" value="1"/>
</dbReference>